<reference evidence="8" key="2">
    <citation type="submission" date="2016-01" db="EMBL/GenBank/DDBJ databases">
        <title>Draft Genome Sequence of Paenibacillus amylolyticus Heshi-A3 that Was Isolated from Fermented Rice Bran with Aging Salted Mackerel, Which Was Named Heshiko as Traditional Fermented Seafood in Japan.</title>
        <authorList>
            <person name="Akuzawa S."/>
            <person name="Nakagawa J."/>
            <person name="Kanekatsu T."/>
            <person name="Kubota E."/>
            <person name="Ohtake R."/>
            <person name="Suzuki T."/>
            <person name="Kanesaki Y."/>
        </authorList>
    </citation>
    <scope>NUCLEOTIDE SEQUENCE [LARGE SCALE GENOMIC DNA]</scope>
    <source>
        <strain evidence="8">Heshi-A3</strain>
    </source>
</reference>
<dbReference type="GO" id="GO:0003700">
    <property type="term" value="F:DNA-binding transcription factor activity"/>
    <property type="evidence" value="ECO:0007669"/>
    <property type="project" value="InterPro"/>
</dbReference>
<gene>
    <name evidence="7" type="ORF">PAHA3_2208</name>
</gene>
<evidence type="ECO:0000313" key="7">
    <source>
        <dbReference type="EMBL" id="GAS82134.1"/>
    </source>
</evidence>
<dbReference type="InterPro" id="IPR018062">
    <property type="entry name" value="HTH_AraC-typ_CS"/>
</dbReference>
<dbReference type="InterPro" id="IPR009057">
    <property type="entry name" value="Homeodomain-like_sf"/>
</dbReference>
<feature type="transmembrane region" description="Helical" evidence="5">
    <location>
        <begin position="295"/>
        <end position="315"/>
    </location>
</feature>
<organism evidence="7 8">
    <name type="scientific">Paenibacillus amylolyticus</name>
    <dbReference type="NCBI Taxonomy" id="1451"/>
    <lineage>
        <taxon>Bacteria</taxon>
        <taxon>Bacillati</taxon>
        <taxon>Bacillota</taxon>
        <taxon>Bacilli</taxon>
        <taxon>Bacillales</taxon>
        <taxon>Paenibacillaceae</taxon>
        <taxon>Paenibacillus</taxon>
    </lineage>
</organism>
<keyword evidence="1" id="KW-0805">Transcription regulation</keyword>
<evidence type="ECO:0000256" key="3">
    <source>
        <dbReference type="ARBA" id="ARBA00023163"/>
    </source>
</evidence>
<dbReference type="AlphaFoldDB" id="A0A100VLT4"/>
<reference evidence="7 8" key="1">
    <citation type="journal article" date="2016" name="Genome Announc.">
        <title>Draft Genome Sequence of Paenibacillus amylolyticus Heshi-A3, Isolated from Fermented Rice Bran in a Japanese Fermented Seafood Dish.</title>
        <authorList>
            <person name="Akuzawa S."/>
            <person name="Nagaoka J."/>
            <person name="Kanekatsu M."/>
            <person name="Kubota E."/>
            <person name="Ohtake R."/>
            <person name="Suzuki T."/>
            <person name="Kanesaki Y."/>
        </authorList>
    </citation>
    <scope>NUCLEOTIDE SEQUENCE [LARGE SCALE GENOMIC DNA]</scope>
    <source>
        <strain evidence="7 8">Heshi-A3</strain>
    </source>
</reference>
<feature type="region of interest" description="Disordered" evidence="4">
    <location>
        <begin position="743"/>
        <end position="767"/>
    </location>
</feature>
<evidence type="ECO:0000256" key="2">
    <source>
        <dbReference type="ARBA" id="ARBA00023125"/>
    </source>
</evidence>
<dbReference type="InterPro" id="IPR041522">
    <property type="entry name" value="CdaR_GGDEF"/>
</dbReference>
<comment type="caution">
    <text evidence="7">The sequence shown here is derived from an EMBL/GenBank/DDBJ whole genome shotgun (WGS) entry which is preliminary data.</text>
</comment>
<feature type="transmembrane region" description="Helical" evidence="5">
    <location>
        <begin position="14"/>
        <end position="36"/>
    </location>
</feature>
<dbReference type="RefSeq" id="WP_062834729.1">
    <property type="nucleotide sequence ID" value="NZ_BCNV01000001.1"/>
</dbReference>
<evidence type="ECO:0000256" key="4">
    <source>
        <dbReference type="SAM" id="MobiDB-lite"/>
    </source>
</evidence>
<feature type="domain" description="HTH araC/xylS-type" evidence="6">
    <location>
        <begin position="650"/>
        <end position="749"/>
    </location>
</feature>
<dbReference type="EMBL" id="BCNV01000001">
    <property type="protein sequence ID" value="GAS82134.1"/>
    <property type="molecule type" value="Genomic_DNA"/>
</dbReference>
<dbReference type="GO" id="GO:0043565">
    <property type="term" value="F:sequence-specific DNA binding"/>
    <property type="evidence" value="ECO:0007669"/>
    <property type="project" value="InterPro"/>
</dbReference>
<dbReference type="Pfam" id="PF17853">
    <property type="entry name" value="GGDEF_2"/>
    <property type="match status" value="1"/>
</dbReference>
<dbReference type="Proteomes" id="UP000069697">
    <property type="component" value="Unassembled WGS sequence"/>
</dbReference>
<dbReference type="Pfam" id="PF12833">
    <property type="entry name" value="HTH_18"/>
    <property type="match status" value="1"/>
</dbReference>
<keyword evidence="5" id="KW-1133">Transmembrane helix</keyword>
<dbReference type="PANTHER" id="PTHR43280:SF28">
    <property type="entry name" value="HTH-TYPE TRANSCRIPTIONAL ACTIVATOR RHAS"/>
    <property type="match status" value="1"/>
</dbReference>
<dbReference type="InterPro" id="IPR018060">
    <property type="entry name" value="HTH_AraC"/>
</dbReference>
<evidence type="ECO:0000256" key="1">
    <source>
        <dbReference type="ARBA" id="ARBA00023015"/>
    </source>
</evidence>
<dbReference type="PANTHER" id="PTHR43280">
    <property type="entry name" value="ARAC-FAMILY TRANSCRIPTIONAL REGULATOR"/>
    <property type="match status" value="1"/>
</dbReference>
<dbReference type="SMART" id="SM00342">
    <property type="entry name" value="HTH_ARAC"/>
    <property type="match status" value="1"/>
</dbReference>
<keyword evidence="3" id="KW-0804">Transcription</keyword>
<evidence type="ECO:0000256" key="5">
    <source>
        <dbReference type="SAM" id="Phobius"/>
    </source>
</evidence>
<evidence type="ECO:0000313" key="8">
    <source>
        <dbReference type="Proteomes" id="UP000069697"/>
    </source>
</evidence>
<proteinExistence type="predicted"/>
<accession>A0A100VLT4</accession>
<keyword evidence="5" id="KW-0812">Transmembrane</keyword>
<keyword evidence="5" id="KW-0472">Membrane</keyword>
<dbReference type="PROSITE" id="PS00041">
    <property type="entry name" value="HTH_ARAC_FAMILY_1"/>
    <property type="match status" value="1"/>
</dbReference>
<dbReference type="SUPFAM" id="SSF46689">
    <property type="entry name" value="Homeodomain-like"/>
    <property type="match status" value="1"/>
</dbReference>
<protein>
    <submittedName>
        <fullName evidence="7">AraC family transcriptional regulator</fullName>
    </submittedName>
</protein>
<feature type="compositionally biased region" description="Polar residues" evidence="4">
    <location>
        <begin position="755"/>
        <end position="767"/>
    </location>
</feature>
<dbReference type="PROSITE" id="PS01124">
    <property type="entry name" value="HTH_ARAC_FAMILY_2"/>
    <property type="match status" value="1"/>
</dbReference>
<evidence type="ECO:0000259" key="6">
    <source>
        <dbReference type="PROSITE" id="PS01124"/>
    </source>
</evidence>
<dbReference type="Gene3D" id="1.10.10.60">
    <property type="entry name" value="Homeodomain-like"/>
    <property type="match status" value="2"/>
</dbReference>
<keyword evidence="2" id="KW-0238">DNA-binding</keyword>
<name>A0A100VLT4_PAEAM</name>
<sequence length="767" mass="88439">MTDNHSYKIFIKYLLSYIILLLLPITLIAMLVYSFFVSQLEEEVIAGNLNTLDNMRESMDEQLGRIEDSTRQMLIEDNSLYPYRISDQWGYKAWGITRELKRYQRMSPFIHEIWVYFKSDPAVFTSSGVYSLPMISNQIYQFEDWPASSMITDLQESRTASLLSPGYDEKSDERYLRMIQPMFPNQAKPYGTIVYLINEKSIHQLMSTYEKAEGSMWIFDQNNQLVTSIAKEGSPSRLALSKLITEGNHTPYQEITLEGTNYYLFLMESEQSGWKYASLLPIHVVMDKVNHAQNWLTYGIIAILIVGGGIIYVSMRSNYRPIHLLRKESHRLFPQKMKSLNELETVRYTLTSLANQNKDLDNRVKNHSSAVKKQMVFALLKGEIQSLSEITEYDSNIVELTDEAQTQVIIIETAEHVHSMNNHTVQEMEQSYPGPHPILGIEHFETGRYVFLLLIQETFTDDTPACIDQFQERLHELLGGTVTLGVGTRTLVSESPRSYLEAQTAMDYRFIQGVNRVIRYHDIPMSFNHQESYPHAEMESLQRAVRKGKMDKIQSALSNITDFIRQKQVPLIIARSLCYDIIRSVNEMWIGLGMSEQHSAQYPDIFVLERLETIDEFEHLIQSISQDLSLAFERLNKETSAKEPASRSLNLITQYIEEHFDQCEFSLQGMSETFGMALPNLSQLFKEQTGQTPLEYVTELRMKKAQHLLTTTVKPLSSVAEEVGYYNVSSFIRRFKQLNDMTPGEYRNRAGAPTLENNQISTAKSKP</sequence>